<evidence type="ECO:0000256" key="5">
    <source>
        <dbReference type="SAM" id="SignalP"/>
    </source>
</evidence>
<dbReference type="Gene3D" id="3.30.1330.60">
    <property type="entry name" value="OmpA-like domain"/>
    <property type="match status" value="1"/>
</dbReference>
<proteinExistence type="predicted"/>
<dbReference type="Pfam" id="PF00691">
    <property type="entry name" value="OmpA"/>
    <property type="match status" value="1"/>
</dbReference>
<sequence length="183" mass="19811">MTPHRARWQAGLMALSMALLPFMAAAQDVDQSADSVEDIVQALIATADLGAARAVCIGTPQDCAPAPLAGLDMRVGFEFDSDRLTPQAQDALGVFATALRDARLKAADFRIEGHTDAHGTETYNLELSQRRAAAVHDFLHAQGIDPLRLEAVGLGQSQPRLPDPYDSDNRRVELRAILRQTPD</sequence>
<dbReference type="PROSITE" id="PS01068">
    <property type="entry name" value="OMPA_1"/>
    <property type="match status" value="1"/>
</dbReference>
<reference evidence="7" key="1">
    <citation type="submission" date="2023-02" db="EMBL/GenBank/DDBJ databases">
        <title>Description of Roseinatronobacter alkalisoli sp. nov., an alkaliphilic bacerium isolated from soda soil.</title>
        <authorList>
            <person name="Wei W."/>
        </authorList>
    </citation>
    <scope>NUCLEOTIDE SEQUENCE</scope>
    <source>
        <strain evidence="7">HJB301</strain>
    </source>
</reference>
<dbReference type="PROSITE" id="PS51123">
    <property type="entry name" value="OMPA_2"/>
    <property type="match status" value="1"/>
</dbReference>
<organism evidence="7 8">
    <name type="scientific">Roseinatronobacter alkalisoli</name>
    <dbReference type="NCBI Taxonomy" id="3028235"/>
    <lineage>
        <taxon>Bacteria</taxon>
        <taxon>Pseudomonadati</taxon>
        <taxon>Pseudomonadota</taxon>
        <taxon>Alphaproteobacteria</taxon>
        <taxon>Rhodobacterales</taxon>
        <taxon>Paracoccaceae</taxon>
        <taxon>Roseinatronobacter</taxon>
    </lineage>
</organism>
<dbReference type="InterPro" id="IPR050330">
    <property type="entry name" value="Bact_OuterMem_StrucFunc"/>
</dbReference>
<dbReference type="InterPro" id="IPR006665">
    <property type="entry name" value="OmpA-like"/>
</dbReference>
<feature type="signal peptide" evidence="5">
    <location>
        <begin position="1"/>
        <end position="26"/>
    </location>
</feature>
<dbReference type="PANTHER" id="PTHR30329">
    <property type="entry name" value="STATOR ELEMENT OF FLAGELLAR MOTOR COMPLEX"/>
    <property type="match status" value="1"/>
</dbReference>
<comment type="caution">
    <text evidence="7">The sequence shown here is derived from an EMBL/GenBank/DDBJ whole genome shotgun (WGS) entry which is preliminary data.</text>
</comment>
<gene>
    <name evidence="7" type="ORF">PUT78_17425</name>
</gene>
<dbReference type="PRINTS" id="PR01021">
    <property type="entry name" value="OMPADOMAIN"/>
</dbReference>
<dbReference type="InterPro" id="IPR006664">
    <property type="entry name" value="OMP_bac"/>
</dbReference>
<protein>
    <submittedName>
        <fullName evidence="7">OmpA family protein</fullName>
    </submittedName>
</protein>
<feature type="chain" id="PRO_5046941292" evidence="5">
    <location>
        <begin position="27"/>
        <end position="183"/>
    </location>
</feature>
<dbReference type="Proteomes" id="UP001431784">
    <property type="component" value="Unassembled WGS sequence"/>
</dbReference>
<dbReference type="PANTHER" id="PTHR30329:SF21">
    <property type="entry name" value="LIPOPROTEIN YIAD-RELATED"/>
    <property type="match status" value="1"/>
</dbReference>
<dbReference type="CDD" id="cd07185">
    <property type="entry name" value="OmpA_C-like"/>
    <property type="match status" value="1"/>
</dbReference>
<accession>A0ABT5TCN1</accession>
<keyword evidence="5" id="KW-0732">Signal</keyword>
<dbReference type="EMBL" id="JAQZSM010000020">
    <property type="protein sequence ID" value="MDD7972877.1"/>
    <property type="molecule type" value="Genomic_DNA"/>
</dbReference>
<name>A0ABT5TCN1_9RHOB</name>
<evidence type="ECO:0000259" key="6">
    <source>
        <dbReference type="PROSITE" id="PS51123"/>
    </source>
</evidence>
<evidence type="ECO:0000256" key="4">
    <source>
        <dbReference type="PROSITE-ProRule" id="PRU00473"/>
    </source>
</evidence>
<evidence type="ECO:0000256" key="2">
    <source>
        <dbReference type="ARBA" id="ARBA00023136"/>
    </source>
</evidence>
<keyword evidence="8" id="KW-1185">Reference proteome</keyword>
<keyword evidence="2 4" id="KW-0472">Membrane</keyword>
<evidence type="ECO:0000256" key="3">
    <source>
        <dbReference type="ARBA" id="ARBA00023237"/>
    </source>
</evidence>
<comment type="subcellular location">
    <subcellularLocation>
        <location evidence="1">Cell outer membrane</location>
    </subcellularLocation>
</comment>
<feature type="domain" description="OmpA-like" evidence="6">
    <location>
        <begin position="64"/>
        <end position="180"/>
    </location>
</feature>
<keyword evidence="3" id="KW-0998">Cell outer membrane</keyword>
<dbReference type="SUPFAM" id="SSF103088">
    <property type="entry name" value="OmpA-like"/>
    <property type="match status" value="1"/>
</dbReference>
<dbReference type="InterPro" id="IPR036737">
    <property type="entry name" value="OmpA-like_sf"/>
</dbReference>
<evidence type="ECO:0000256" key="1">
    <source>
        <dbReference type="ARBA" id="ARBA00004442"/>
    </source>
</evidence>
<dbReference type="RefSeq" id="WP_274353551.1">
    <property type="nucleotide sequence ID" value="NZ_JAQZSM010000020.1"/>
</dbReference>
<evidence type="ECO:0000313" key="7">
    <source>
        <dbReference type="EMBL" id="MDD7972877.1"/>
    </source>
</evidence>
<dbReference type="InterPro" id="IPR006690">
    <property type="entry name" value="OMPA-like_CS"/>
</dbReference>
<evidence type="ECO:0000313" key="8">
    <source>
        <dbReference type="Proteomes" id="UP001431784"/>
    </source>
</evidence>